<comment type="caution">
    <text evidence="1">The sequence shown here is derived from an EMBL/GenBank/DDBJ whole genome shotgun (WGS) entry which is preliminary data.</text>
</comment>
<dbReference type="AlphaFoldDB" id="A0A0C1R365"/>
<name>A0A0C1R365_9CLOT</name>
<gene>
    <name evidence="1" type="ORF">U732_3609</name>
</gene>
<accession>A0A0C1R365</accession>
<dbReference type="Proteomes" id="UP000031366">
    <property type="component" value="Unassembled WGS sequence"/>
</dbReference>
<keyword evidence="2" id="KW-1185">Reference proteome</keyword>
<evidence type="ECO:0000313" key="2">
    <source>
        <dbReference type="Proteomes" id="UP000031366"/>
    </source>
</evidence>
<evidence type="ECO:0000313" key="1">
    <source>
        <dbReference type="EMBL" id="KIE47947.1"/>
    </source>
</evidence>
<reference evidence="1 2" key="1">
    <citation type="journal article" date="2015" name="Infect. Genet. Evol.">
        <title>Genomic sequences of six botulinum neurotoxin-producing strains representing three clostridial species illustrate the mobility and diversity of botulinum neurotoxin genes.</title>
        <authorList>
            <person name="Smith T.J."/>
            <person name="Hill K.K."/>
            <person name="Xie G."/>
            <person name="Foley B.T."/>
            <person name="Williamson C.H."/>
            <person name="Foster J.T."/>
            <person name="Johnson S.L."/>
            <person name="Chertkov O."/>
            <person name="Teshima H."/>
            <person name="Gibbons H.S."/>
            <person name="Johnsky L.A."/>
            <person name="Karavis M.A."/>
            <person name="Smith L.A."/>
        </authorList>
    </citation>
    <scope>NUCLEOTIDE SEQUENCE [LARGE SCALE GENOMIC DNA]</scope>
    <source>
        <strain evidence="1 2">CDC 2741</strain>
    </source>
</reference>
<organism evidence="1 2">
    <name type="scientific">Clostridium argentinense CDC 2741</name>
    <dbReference type="NCBI Taxonomy" id="1418104"/>
    <lineage>
        <taxon>Bacteria</taxon>
        <taxon>Bacillati</taxon>
        <taxon>Bacillota</taxon>
        <taxon>Clostridia</taxon>
        <taxon>Eubacteriales</taxon>
        <taxon>Clostridiaceae</taxon>
        <taxon>Clostridium</taxon>
    </lineage>
</organism>
<protein>
    <submittedName>
        <fullName evidence="1">Uncharacterized protein</fullName>
    </submittedName>
</protein>
<proteinExistence type="predicted"/>
<dbReference type="EMBL" id="AYSO01000013">
    <property type="protein sequence ID" value="KIE47947.1"/>
    <property type="molecule type" value="Genomic_DNA"/>
</dbReference>
<dbReference type="RefSeq" id="WP_236887393.1">
    <property type="nucleotide sequence ID" value="NZ_AYSO01000013.1"/>
</dbReference>
<sequence>MAGNRSFRDYVADRFYNEMFTAIQSYSSDNYDDLDLRLYRVQNIGSIECQM</sequence>